<dbReference type="Proteomes" id="UP000799440">
    <property type="component" value="Unassembled WGS sequence"/>
</dbReference>
<protein>
    <submittedName>
        <fullName evidence="2">Uncharacterized protein</fullName>
    </submittedName>
</protein>
<evidence type="ECO:0000313" key="2">
    <source>
        <dbReference type="EMBL" id="KAF2743417.1"/>
    </source>
</evidence>
<keyword evidence="1" id="KW-0812">Transmembrane</keyword>
<gene>
    <name evidence="2" type="ORF">M011DRAFT_220978</name>
</gene>
<dbReference type="SUPFAM" id="SSF50630">
    <property type="entry name" value="Acid proteases"/>
    <property type="match status" value="1"/>
</dbReference>
<keyword evidence="1" id="KW-0472">Membrane</keyword>
<evidence type="ECO:0000313" key="3">
    <source>
        <dbReference type="Proteomes" id="UP000799440"/>
    </source>
</evidence>
<keyword evidence="3" id="KW-1185">Reference proteome</keyword>
<name>A0A6A6V2I5_9PLEO</name>
<dbReference type="OrthoDB" id="4074350at2759"/>
<organism evidence="2 3">
    <name type="scientific">Sporormia fimetaria CBS 119925</name>
    <dbReference type="NCBI Taxonomy" id="1340428"/>
    <lineage>
        <taxon>Eukaryota</taxon>
        <taxon>Fungi</taxon>
        <taxon>Dikarya</taxon>
        <taxon>Ascomycota</taxon>
        <taxon>Pezizomycotina</taxon>
        <taxon>Dothideomycetes</taxon>
        <taxon>Pleosporomycetidae</taxon>
        <taxon>Pleosporales</taxon>
        <taxon>Sporormiaceae</taxon>
        <taxon>Sporormia</taxon>
    </lineage>
</organism>
<reference evidence="2" key="1">
    <citation type="journal article" date="2020" name="Stud. Mycol.">
        <title>101 Dothideomycetes genomes: a test case for predicting lifestyles and emergence of pathogens.</title>
        <authorList>
            <person name="Haridas S."/>
            <person name="Albert R."/>
            <person name="Binder M."/>
            <person name="Bloem J."/>
            <person name="Labutti K."/>
            <person name="Salamov A."/>
            <person name="Andreopoulos B."/>
            <person name="Baker S."/>
            <person name="Barry K."/>
            <person name="Bills G."/>
            <person name="Bluhm B."/>
            <person name="Cannon C."/>
            <person name="Castanera R."/>
            <person name="Culley D."/>
            <person name="Daum C."/>
            <person name="Ezra D."/>
            <person name="Gonzalez J."/>
            <person name="Henrissat B."/>
            <person name="Kuo A."/>
            <person name="Liang C."/>
            <person name="Lipzen A."/>
            <person name="Lutzoni F."/>
            <person name="Magnuson J."/>
            <person name="Mondo S."/>
            <person name="Nolan M."/>
            <person name="Ohm R."/>
            <person name="Pangilinan J."/>
            <person name="Park H.-J."/>
            <person name="Ramirez L."/>
            <person name="Alfaro M."/>
            <person name="Sun H."/>
            <person name="Tritt A."/>
            <person name="Yoshinaga Y."/>
            <person name="Zwiers L.-H."/>
            <person name="Turgeon B."/>
            <person name="Goodwin S."/>
            <person name="Spatafora J."/>
            <person name="Crous P."/>
            <person name="Grigoriev I."/>
        </authorList>
    </citation>
    <scope>NUCLEOTIDE SEQUENCE</scope>
    <source>
        <strain evidence="2">CBS 119925</strain>
    </source>
</reference>
<dbReference type="AlphaFoldDB" id="A0A6A6V2I5"/>
<accession>A0A6A6V2I5</accession>
<feature type="transmembrane region" description="Helical" evidence="1">
    <location>
        <begin position="184"/>
        <end position="208"/>
    </location>
</feature>
<proteinExistence type="predicted"/>
<keyword evidence="1" id="KW-1133">Transmembrane helix</keyword>
<evidence type="ECO:0000256" key="1">
    <source>
        <dbReference type="SAM" id="Phobius"/>
    </source>
</evidence>
<dbReference type="InterPro" id="IPR021109">
    <property type="entry name" value="Peptidase_aspartic_dom_sf"/>
</dbReference>
<sequence>MSGFEGGSWDAPSPTRFEIDSAVPEMWLPEEACKEFESAFRLTWNETLQRYLVDNQTHAELLKQSQVPDVEIFVKTPGPQSIEKSYKLWYWHLNLTLTTPIVDTPTYYFPLRRAPGPDFYMLGRTFLQATHVTVDFERRNFNLSEASVIGGSSSIVAIPSLEKERAEAPITTPPTTESNGLSSAAYAGIGIATGVVALIVAAVFVFAWRKKRWFFAKKVVQAPREYEKAEMHGDCVPIHVVVEAMGKECVELETVEKMLEAGSTQKAWASTETVEKMLDAGSTQKAWASMDIKVSDDTSVESDKDSSYSFHSVYELP</sequence>
<dbReference type="Gene3D" id="2.40.70.10">
    <property type="entry name" value="Acid Proteases"/>
    <property type="match status" value="1"/>
</dbReference>
<dbReference type="EMBL" id="MU006597">
    <property type="protein sequence ID" value="KAF2743417.1"/>
    <property type="molecule type" value="Genomic_DNA"/>
</dbReference>